<dbReference type="RefSeq" id="WP_342854592.1">
    <property type="nucleotide sequence ID" value="NZ_JBBMRA010000010.1"/>
</dbReference>
<name>A0ABU9TV18_9GAMM</name>
<sequence>MNKFTVIAAVAGLLFIVAGGLGFYSFMLHAELAQYKKLGELESLQQFSQENFDLTVENKDLRRSMTRIQKGFAEYRKQELQTAELRSQRRVETAIASFTPISGLYVLAAIASQEQHELCEYTQGLIELEAEFFQSSDPAVVMQQDKICGTHLARKLTPLFKYQMLRVRAAMTGSLEHLRIDAEKKFVTARGLLSKWQIPVEKELDAYTRF</sequence>
<evidence type="ECO:0000313" key="2">
    <source>
        <dbReference type="EMBL" id="MEM5537027.1"/>
    </source>
</evidence>
<evidence type="ECO:0000313" key="3">
    <source>
        <dbReference type="Proteomes" id="UP001449225"/>
    </source>
</evidence>
<accession>A0ABU9TV18</accession>
<feature type="transmembrane region" description="Helical" evidence="1">
    <location>
        <begin position="6"/>
        <end position="27"/>
    </location>
</feature>
<organism evidence="2 3">
    <name type="scientific">Neptuniibacter pectenicola</name>
    <dbReference type="NCBI Taxonomy" id="1806669"/>
    <lineage>
        <taxon>Bacteria</taxon>
        <taxon>Pseudomonadati</taxon>
        <taxon>Pseudomonadota</taxon>
        <taxon>Gammaproteobacteria</taxon>
        <taxon>Oceanospirillales</taxon>
        <taxon>Oceanospirillaceae</taxon>
        <taxon>Neptuniibacter</taxon>
    </lineage>
</organism>
<comment type="caution">
    <text evidence="2">The sequence shown here is derived from an EMBL/GenBank/DDBJ whole genome shotgun (WGS) entry which is preliminary data.</text>
</comment>
<keyword evidence="1" id="KW-0472">Membrane</keyword>
<gene>
    <name evidence="2" type="ORF">WNY58_11550</name>
</gene>
<dbReference type="EMBL" id="JBBMRA010000010">
    <property type="protein sequence ID" value="MEM5537027.1"/>
    <property type="molecule type" value="Genomic_DNA"/>
</dbReference>
<keyword evidence="1" id="KW-0812">Transmembrane</keyword>
<keyword evidence="1" id="KW-1133">Transmembrane helix</keyword>
<protein>
    <submittedName>
        <fullName evidence="2">Uncharacterized protein</fullName>
    </submittedName>
</protein>
<dbReference type="Proteomes" id="UP001449225">
    <property type="component" value="Unassembled WGS sequence"/>
</dbReference>
<proteinExistence type="predicted"/>
<keyword evidence="3" id="KW-1185">Reference proteome</keyword>
<evidence type="ECO:0000256" key="1">
    <source>
        <dbReference type="SAM" id="Phobius"/>
    </source>
</evidence>
<reference evidence="2 3" key="1">
    <citation type="submission" date="2024-03" db="EMBL/GenBank/DDBJ databases">
        <title>Community enrichment and isolation of bacterial strains for fucoidan degradation.</title>
        <authorList>
            <person name="Sichert A."/>
        </authorList>
    </citation>
    <scope>NUCLEOTIDE SEQUENCE [LARGE SCALE GENOMIC DNA]</scope>
    <source>
        <strain evidence="2 3">AS76</strain>
    </source>
</reference>